<dbReference type="Proteomes" id="UP000198372">
    <property type="component" value="Unassembled WGS sequence"/>
</dbReference>
<sequence length="165" mass="18757">MATAHDSDSDLDYDHLASTSDEEYTPETAPEVSRPTPRTKISRKSNHGTGAVRRKGKLSKFMQLPVELLCEIASHLHPKSLFKLVRVSKITHQLLMSSPARAVWQMVADRVELPVVQSPIHLIKIMKLCFCETCTLCGREWRGVSEPRFQMVWLDKVCPACQEKR</sequence>
<reference evidence="4" key="1">
    <citation type="submission" date="2016-09" db="EMBL/GenBank/DDBJ databases">
        <authorList>
            <person name="Capua I."/>
            <person name="De Benedictis P."/>
            <person name="Joannis T."/>
            <person name="Lombin L.H."/>
            <person name="Cattoli G."/>
        </authorList>
    </citation>
    <scope>NUCLEOTIDE SEQUENCE [LARGE SCALE GENOMIC DNA]</scope>
</reference>
<dbReference type="PROSITE" id="PS50181">
    <property type="entry name" value="FBOX"/>
    <property type="match status" value="1"/>
</dbReference>
<feature type="domain" description="F-box" evidence="2">
    <location>
        <begin position="58"/>
        <end position="107"/>
    </location>
</feature>
<dbReference type="OrthoDB" id="3246989at2759"/>
<organism evidence="4 8">
    <name type="scientific">Microbotryum intermedium</name>
    <dbReference type="NCBI Taxonomy" id="269621"/>
    <lineage>
        <taxon>Eukaryota</taxon>
        <taxon>Fungi</taxon>
        <taxon>Dikarya</taxon>
        <taxon>Basidiomycota</taxon>
        <taxon>Pucciniomycotina</taxon>
        <taxon>Microbotryomycetes</taxon>
        <taxon>Microbotryales</taxon>
        <taxon>Microbotryaceae</taxon>
        <taxon>Microbotryum</taxon>
    </lineage>
</organism>
<dbReference type="InterPro" id="IPR036047">
    <property type="entry name" value="F-box-like_dom_sf"/>
</dbReference>
<dbReference type="EMBL" id="FMSP01000009">
    <property type="protein sequence ID" value="SCV72873.1"/>
    <property type="molecule type" value="Genomic_DNA"/>
</dbReference>
<feature type="compositionally biased region" description="Basic and acidic residues" evidence="1">
    <location>
        <begin position="1"/>
        <end position="15"/>
    </location>
</feature>
<evidence type="ECO:0000313" key="8">
    <source>
        <dbReference type="Proteomes" id="UP000198372"/>
    </source>
</evidence>
<feature type="compositionally biased region" description="Basic residues" evidence="1">
    <location>
        <begin position="40"/>
        <end position="52"/>
    </location>
</feature>
<evidence type="ECO:0000313" key="6">
    <source>
        <dbReference type="EMBL" id="SCV74489.1"/>
    </source>
</evidence>
<dbReference type="CDD" id="cd09917">
    <property type="entry name" value="F-box_SF"/>
    <property type="match status" value="1"/>
</dbReference>
<dbReference type="InterPro" id="IPR001810">
    <property type="entry name" value="F-box_dom"/>
</dbReference>
<accession>A0A238FLH8</accession>
<dbReference type="EMBL" id="FMSP01000022">
    <property type="protein sequence ID" value="SCV74489.1"/>
    <property type="molecule type" value="Genomic_DNA"/>
</dbReference>
<keyword evidence="8" id="KW-1185">Reference proteome</keyword>
<feature type="region of interest" description="Disordered" evidence="1">
    <location>
        <begin position="1"/>
        <end position="52"/>
    </location>
</feature>
<dbReference type="EMBL" id="FMSP01000023">
    <property type="protein sequence ID" value="SCV74831.1"/>
    <property type="molecule type" value="Genomic_DNA"/>
</dbReference>
<dbReference type="SUPFAM" id="SSF81383">
    <property type="entry name" value="F-box domain"/>
    <property type="match status" value="1"/>
</dbReference>
<proteinExistence type="predicted"/>
<dbReference type="Gene3D" id="1.20.1280.50">
    <property type="match status" value="1"/>
</dbReference>
<reference evidence="8" key="2">
    <citation type="submission" date="2016-09" db="EMBL/GenBank/DDBJ databases">
        <authorList>
            <person name="Jeantristanb JTB J.-T."/>
            <person name="Ricardo R."/>
        </authorList>
    </citation>
    <scope>NUCLEOTIDE SEQUENCE [LARGE SCALE GENOMIC DNA]</scope>
</reference>
<dbReference type="Pfam" id="PF00646">
    <property type="entry name" value="F-box"/>
    <property type="match status" value="1"/>
</dbReference>
<name>A0A238FLH8_9BASI</name>
<gene>
    <name evidence="5" type="ORF">BQ2448_38</name>
    <name evidence="3" type="ORF">BQ2448_3840</name>
    <name evidence="4" type="ORF">BQ2448_4410</name>
    <name evidence="7" type="ORF">BQ2448_7860</name>
    <name evidence="6" type="ORF">BQ2448_8130</name>
</gene>
<evidence type="ECO:0000313" key="4">
    <source>
        <dbReference type="EMBL" id="SCV72873.1"/>
    </source>
</evidence>
<dbReference type="EMBL" id="FMSP01000010">
    <property type="protein sequence ID" value="SCV72877.1"/>
    <property type="molecule type" value="Genomic_DNA"/>
</dbReference>
<protein>
    <submittedName>
        <fullName evidence="5">BQ2448_38 protein</fullName>
    </submittedName>
    <submittedName>
        <fullName evidence="3">BQ2448_3840 protein</fullName>
    </submittedName>
    <submittedName>
        <fullName evidence="4">BQ2448_4410 protein</fullName>
    </submittedName>
    <submittedName>
        <fullName evidence="7">BQ2448_7860 protein</fullName>
    </submittedName>
    <submittedName>
        <fullName evidence="6">BQ2448_8130 protein</fullName>
    </submittedName>
</protein>
<dbReference type="AlphaFoldDB" id="A0A238FLH8"/>
<evidence type="ECO:0000259" key="2">
    <source>
        <dbReference type="PROSITE" id="PS50181"/>
    </source>
</evidence>
<evidence type="ECO:0000313" key="7">
    <source>
        <dbReference type="EMBL" id="SCV74831.1"/>
    </source>
</evidence>
<evidence type="ECO:0000256" key="1">
    <source>
        <dbReference type="SAM" id="MobiDB-lite"/>
    </source>
</evidence>
<dbReference type="EMBL" id="FMSP01000006">
    <property type="protein sequence ID" value="SCV71078.1"/>
    <property type="molecule type" value="Genomic_DNA"/>
</dbReference>
<evidence type="ECO:0000313" key="5">
    <source>
        <dbReference type="EMBL" id="SCV72877.1"/>
    </source>
</evidence>
<evidence type="ECO:0000313" key="3">
    <source>
        <dbReference type="EMBL" id="SCV71078.1"/>
    </source>
</evidence>